<sequence>YLWIEINKMFHVGLKDYAPFVLFRYNATRVKNLLIS</sequence>
<name>A0A3B0XHL6_9ZZZZ</name>
<reference evidence="1" key="1">
    <citation type="submission" date="2018-06" db="EMBL/GenBank/DDBJ databases">
        <authorList>
            <person name="Zhirakovskaya E."/>
        </authorList>
    </citation>
    <scope>NUCLEOTIDE SEQUENCE</scope>
</reference>
<dbReference type="EMBL" id="UOFH01000374">
    <property type="protein sequence ID" value="VAW67171.1"/>
    <property type="molecule type" value="Genomic_DNA"/>
</dbReference>
<gene>
    <name evidence="1" type="ORF">MNBD_GAMMA08-254</name>
</gene>
<accession>A0A3B0XHL6</accession>
<dbReference type="AlphaFoldDB" id="A0A3B0XHL6"/>
<feature type="non-terminal residue" evidence="1">
    <location>
        <position position="1"/>
    </location>
</feature>
<organism evidence="1">
    <name type="scientific">hydrothermal vent metagenome</name>
    <dbReference type="NCBI Taxonomy" id="652676"/>
    <lineage>
        <taxon>unclassified sequences</taxon>
        <taxon>metagenomes</taxon>
        <taxon>ecological metagenomes</taxon>
    </lineage>
</organism>
<evidence type="ECO:0000313" key="1">
    <source>
        <dbReference type="EMBL" id="VAW67171.1"/>
    </source>
</evidence>
<proteinExistence type="predicted"/>
<protein>
    <submittedName>
        <fullName evidence="1">Uncharacterized protein</fullName>
    </submittedName>
</protein>